<dbReference type="PANTHER" id="PTHR33116">
    <property type="entry name" value="REVERSE TRANSCRIPTASE ZINC-BINDING DOMAIN-CONTAINING PROTEIN-RELATED-RELATED"/>
    <property type="match status" value="1"/>
</dbReference>
<name>A0A6A2YC50_HIBSY</name>
<evidence type="ECO:0000313" key="2">
    <source>
        <dbReference type="EMBL" id="KAE8672619.1"/>
    </source>
</evidence>
<dbReference type="Proteomes" id="UP000436088">
    <property type="component" value="Unassembled WGS sequence"/>
</dbReference>
<comment type="caution">
    <text evidence="2">The sequence shown here is derived from an EMBL/GenBank/DDBJ whole genome shotgun (WGS) entry which is preliminary data.</text>
</comment>
<reference evidence="2" key="1">
    <citation type="submission" date="2019-09" db="EMBL/GenBank/DDBJ databases">
        <title>Draft genome information of white flower Hibiscus syriacus.</title>
        <authorList>
            <person name="Kim Y.-M."/>
        </authorList>
    </citation>
    <scope>NUCLEOTIDE SEQUENCE [LARGE SCALE GENOMIC DNA]</scope>
    <source>
        <strain evidence="2">YM2019G1</strain>
    </source>
</reference>
<organism evidence="2 3">
    <name type="scientific">Hibiscus syriacus</name>
    <name type="common">Rose of Sharon</name>
    <dbReference type="NCBI Taxonomy" id="106335"/>
    <lineage>
        <taxon>Eukaryota</taxon>
        <taxon>Viridiplantae</taxon>
        <taxon>Streptophyta</taxon>
        <taxon>Embryophyta</taxon>
        <taxon>Tracheophyta</taxon>
        <taxon>Spermatophyta</taxon>
        <taxon>Magnoliopsida</taxon>
        <taxon>eudicotyledons</taxon>
        <taxon>Gunneridae</taxon>
        <taxon>Pentapetalae</taxon>
        <taxon>rosids</taxon>
        <taxon>malvids</taxon>
        <taxon>Malvales</taxon>
        <taxon>Malvaceae</taxon>
        <taxon>Malvoideae</taxon>
        <taxon>Hibiscus</taxon>
    </lineage>
</organism>
<dbReference type="AlphaFoldDB" id="A0A6A2YC50"/>
<evidence type="ECO:0000259" key="1">
    <source>
        <dbReference type="Pfam" id="PF13966"/>
    </source>
</evidence>
<accession>A0A6A2YC50</accession>
<feature type="domain" description="Reverse transcriptase zinc-binding" evidence="1">
    <location>
        <begin position="542"/>
        <end position="625"/>
    </location>
</feature>
<evidence type="ECO:0000313" key="3">
    <source>
        <dbReference type="Proteomes" id="UP000436088"/>
    </source>
</evidence>
<dbReference type="EMBL" id="VEPZ02001443">
    <property type="protein sequence ID" value="KAE8672619.1"/>
    <property type="molecule type" value="Genomic_DNA"/>
</dbReference>
<dbReference type="InterPro" id="IPR026960">
    <property type="entry name" value="RVT-Znf"/>
</dbReference>
<gene>
    <name evidence="2" type="ORF">F3Y22_tig00111837pilonHSYRG00775</name>
</gene>
<protein>
    <recommendedName>
        <fullName evidence="1">Reverse transcriptase zinc-binding domain-containing protein</fullName>
    </recommendedName>
</protein>
<dbReference type="InterPro" id="IPR036691">
    <property type="entry name" value="Endo/exonu/phosph_ase_sf"/>
</dbReference>
<dbReference type="Pfam" id="PF13966">
    <property type="entry name" value="zf-RVT"/>
    <property type="match status" value="1"/>
</dbReference>
<keyword evidence="3" id="KW-1185">Reference proteome</keyword>
<proteinExistence type="predicted"/>
<dbReference type="PANTHER" id="PTHR33116:SF78">
    <property type="entry name" value="OS12G0587133 PROTEIN"/>
    <property type="match status" value="1"/>
</dbReference>
<dbReference type="SUPFAM" id="SSF56219">
    <property type="entry name" value="DNase I-like"/>
    <property type="match status" value="1"/>
</dbReference>
<sequence>MSKNSLSFLRWRSTVRLWSNLQDVFEEGIMDWRHSLVGQFVGAIPNFSSLQKIVELMWGNVAPIKGLSYIASAIGKPILMDSITASRERLEYARVCIEISAGSKIPDHIDVMLCNGSIVSLRVKVPWLPVSCDECARFGHSGKFCRLGKKVVQIWKAKGKIQGPNVPNLGKDVNGPVRVDITSKDLHENSLPPQGTKLEGGHAKIGGDAVTAATRGDISNFQFFVDELGLSDHPFSGPLFTWSNKQQGSFLALKLDRVLVNLVWFGTFADSEVEFLAPGDSDHCPAFVWFFKSAPVTRPKPFKFLTSGPSTLGLAVVEESWQLTNLVSGATGQDVSLELETEKELKALENAKLLFYKQKTKLGMADSSVTGSSVSIIRDLLGYSLLLGAADSLCSEVSDMEIKYAIWGQGNDKSPGPDGYNSFSSRLHGQLLVKTLRMLSADLSARGAQVSWKHACLMKSKGGLGVVNLEGWNKACTGLLIRKLLANDGSLWLAWVFAYVIKNLDFWQMYVPVNARWCFKKILEMRPAVSQLFAGSVDDLNTRKIWEELRTQSPKVIWHMLVWFPGRIPKQSIILWMAILDRLLTRARLSRMGVNLENVNCLFYGSITETRSHLFLSFYFVKDLWGKILSLCGIVHDVSTWDGKLAWAVQLLRGKSLIVQVTKLAFASHVYCIWRERNARLFGGRGRSVGELLNDIQEIIHICFQIWSNSRADSKNVSLCTSWGSLAFLGNEMELYKKKCNQYSTLLIPDAKKEGRMEICRVRESVTVKEGLAPLNRPFVEIGSEIGKLLLTSSGPFVVKLNLHCLESNILVVKLKLALRLGIEIGSEIEKLLLTSSGPFVVKLNLRCLECHDILRRGVEIADGPFVMKLSLDLNILRREVEIQVLYVAGGHNFLRHEVETVETPLL</sequence>